<gene>
    <name evidence="4" type="ORF">AWH69_08200</name>
</gene>
<protein>
    <submittedName>
        <fullName evidence="4">GCN5 family acetyltransferase</fullName>
    </submittedName>
</protein>
<organism evidence="4 5">
    <name type="scientific">Janibacter melonis</name>
    <dbReference type="NCBI Taxonomy" id="262209"/>
    <lineage>
        <taxon>Bacteria</taxon>
        <taxon>Bacillati</taxon>
        <taxon>Actinomycetota</taxon>
        <taxon>Actinomycetes</taxon>
        <taxon>Micrococcales</taxon>
        <taxon>Intrasporangiaceae</taxon>
        <taxon>Janibacter</taxon>
    </lineage>
</organism>
<dbReference type="SUPFAM" id="SSF55729">
    <property type="entry name" value="Acyl-CoA N-acyltransferases (Nat)"/>
    <property type="match status" value="1"/>
</dbReference>
<name>A0A176QE93_9MICO</name>
<dbReference type="InterPro" id="IPR016181">
    <property type="entry name" value="Acyl_CoA_acyltransferase"/>
</dbReference>
<dbReference type="EMBL" id="LQZG01000002">
    <property type="protein sequence ID" value="OAB87983.1"/>
    <property type="molecule type" value="Genomic_DNA"/>
</dbReference>
<dbReference type="InterPro" id="IPR050832">
    <property type="entry name" value="Bact_Acetyltransf"/>
</dbReference>
<evidence type="ECO:0000259" key="3">
    <source>
        <dbReference type="PROSITE" id="PS51186"/>
    </source>
</evidence>
<keyword evidence="1 4" id="KW-0808">Transferase</keyword>
<reference evidence="4 5" key="1">
    <citation type="submission" date="2016-01" db="EMBL/GenBank/DDBJ databases">
        <title>Janibacter melonis strain CD11_4 genome sequencing and assembly.</title>
        <authorList>
            <person name="Nair G.R."/>
            <person name="Kaur G."/>
            <person name="Chander A.M."/>
            <person name="Mayilraj S."/>
        </authorList>
    </citation>
    <scope>NUCLEOTIDE SEQUENCE [LARGE SCALE GENOMIC DNA]</scope>
    <source>
        <strain evidence="4 5">CD11-4</strain>
    </source>
</reference>
<dbReference type="AlphaFoldDB" id="A0A176QE93"/>
<dbReference type="CDD" id="cd04301">
    <property type="entry name" value="NAT_SF"/>
    <property type="match status" value="1"/>
</dbReference>
<accession>A0A176QE93</accession>
<dbReference type="InterPro" id="IPR000182">
    <property type="entry name" value="GNAT_dom"/>
</dbReference>
<dbReference type="PROSITE" id="PS51186">
    <property type="entry name" value="GNAT"/>
    <property type="match status" value="1"/>
</dbReference>
<dbReference type="STRING" id="262209.AWH69_08200"/>
<dbReference type="Gene3D" id="3.40.630.30">
    <property type="match status" value="1"/>
</dbReference>
<dbReference type="Pfam" id="PF00583">
    <property type="entry name" value="Acetyltransf_1"/>
    <property type="match status" value="1"/>
</dbReference>
<comment type="caution">
    <text evidence="4">The sequence shown here is derived from an EMBL/GenBank/DDBJ whole genome shotgun (WGS) entry which is preliminary data.</text>
</comment>
<evidence type="ECO:0000256" key="2">
    <source>
        <dbReference type="ARBA" id="ARBA00023315"/>
    </source>
</evidence>
<evidence type="ECO:0000313" key="5">
    <source>
        <dbReference type="Proteomes" id="UP000076976"/>
    </source>
</evidence>
<dbReference type="PANTHER" id="PTHR43877">
    <property type="entry name" value="AMINOALKYLPHOSPHONATE N-ACETYLTRANSFERASE-RELATED-RELATED"/>
    <property type="match status" value="1"/>
</dbReference>
<dbReference type="Proteomes" id="UP000076976">
    <property type="component" value="Unassembled WGS sequence"/>
</dbReference>
<feature type="domain" description="N-acetyltransferase" evidence="3">
    <location>
        <begin position="8"/>
        <end position="180"/>
    </location>
</feature>
<keyword evidence="2" id="KW-0012">Acyltransferase</keyword>
<evidence type="ECO:0000313" key="4">
    <source>
        <dbReference type="EMBL" id="OAB87983.1"/>
    </source>
</evidence>
<keyword evidence="5" id="KW-1185">Reference proteome</keyword>
<evidence type="ECO:0000256" key="1">
    <source>
        <dbReference type="ARBA" id="ARBA00022679"/>
    </source>
</evidence>
<dbReference type="RefSeq" id="WP_068273902.1">
    <property type="nucleotide sequence ID" value="NZ_LQZG01000002.1"/>
</dbReference>
<dbReference type="GO" id="GO:0016747">
    <property type="term" value="F:acyltransferase activity, transferring groups other than amino-acyl groups"/>
    <property type="evidence" value="ECO:0007669"/>
    <property type="project" value="InterPro"/>
</dbReference>
<proteinExistence type="predicted"/>
<sequence length="184" mass="18912">MSTPTPDAGVRTAGPNDLPALGVVQALVWQEAYDGVVPPEVHAQFEPQAFAAAWRQALATPPEGVHRLLVATAGGQVVGFAALGPSQDPDTGQATGELTAIGVHPQARRTGHGSRLLNAVVDTLKGAGADTLATWVLVPHEQTRAFLVGAGLAPDGAFRDRVVSPDGATAREVRLVASLADPEP</sequence>